<dbReference type="PANTHER" id="PTHR38009">
    <property type="entry name" value="CONSERVED HYPOTHETICAL PHAGE TAIL PROTEIN"/>
    <property type="match status" value="1"/>
</dbReference>
<gene>
    <name evidence="2" type="ORF">GCM10011578_016180</name>
</gene>
<dbReference type="NCBIfam" id="TIGR02241">
    <property type="entry name" value="conserved hypothetical phage tail region protein"/>
    <property type="match status" value="1"/>
</dbReference>
<reference evidence="2" key="2">
    <citation type="submission" date="2020-09" db="EMBL/GenBank/DDBJ databases">
        <authorList>
            <person name="Sun Q."/>
            <person name="Zhou Y."/>
        </authorList>
    </citation>
    <scope>NUCLEOTIDE SEQUENCE</scope>
    <source>
        <strain evidence="2">CGMCC 4.7110</strain>
    </source>
</reference>
<dbReference type="PANTHER" id="PTHR38009:SF1">
    <property type="entry name" value="CONSERVED HYPOTHETICAL PHAGE TAIL PROTEIN"/>
    <property type="match status" value="1"/>
</dbReference>
<feature type="region of interest" description="Disordered" evidence="1">
    <location>
        <begin position="157"/>
        <end position="177"/>
    </location>
</feature>
<evidence type="ECO:0000256" key="1">
    <source>
        <dbReference type="SAM" id="MobiDB-lite"/>
    </source>
</evidence>
<organism evidence="2 3">
    <name type="scientific">Streptomyces fuscichromogenes</name>
    <dbReference type="NCBI Taxonomy" id="1324013"/>
    <lineage>
        <taxon>Bacteria</taxon>
        <taxon>Bacillati</taxon>
        <taxon>Actinomycetota</taxon>
        <taxon>Actinomycetes</taxon>
        <taxon>Kitasatosporales</taxon>
        <taxon>Streptomycetaceae</taxon>
        <taxon>Streptomyces</taxon>
    </lineage>
</organism>
<name>A0A917UKA4_9ACTN</name>
<dbReference type="InterPro" id="IPR011747">
    <property type="entry name" value="CHP02241"/>
</dbReference>
<proteinExistence type="predicted"/>
<sequence>MTANDPPFTAFRFDVTLDLDTATPGFTGPLCDAAFAECEGLEMTMQPRTVEVGGKNDGQVHLVGPVTHGQLTLRRGMTDNLQLWQWFTRGTRPGNIRTAHGTITLRAADGTPTLRFTLTHCLPVRMRAPALHARDGLIAVEELGLVYEHLDIALPDDTTPSAAPGTPATASLGGGSL</sequence>
<evidence type="ECO:0008006" key="4">
    <source>
        <dbReference type="Google" id="ProtNLM"/>
    </source>
</evidence>
<protein>
    <recommendedName>
        <fullName evidence="4">Phage tail protein</fullName>
    </recommendedName>
</protein>
<evidence type="ECO:0000313" key="3">
    <source>
        <dbReference type="Proteomes" id="UP000653411"/>
    </source>
</evidence>
<keyword evidence="3" id="KW-1185">Reference proteome</keyword>
<dbReference type="Proteomes" id="UP000653411">
    <property type="component" value="Unassembled WGS sequence"/>
</dbReference>
<dbReference type="RefSeq" id="WP_189261902.1">
    <property type="nucleotide sequence ID" value="NZ_BMML01000003.1"/>
</dbReference>
<comment type="caution">
    <text evidence="2">The sequence shown here is derived from an EMBL/GenBank/DDBJ whole genome shotgun (WGS) entry which is preliminary data.</text>
</comment>
<dbReference type="AlphaFoldDB" id="A0A917UKA4"/>
<dbReference type="InterPro" id="IPR010667">
    <property type="entry name" value="Phage_T4_Gp19"/>
</dbReference>
<dbReference type="EMBL" id="BMML01000003">
    <property type="protein sequence ID" value="GGM96348.1"/>
    <property type="molecule type" value="Genomic_DNA"/>
</dbReference>
<accession>A0A917UKA4</accession>
<feature type="compositionally biased region" description="Low complexity" evidence="1">
    <location>
        <begin position="158"/>
        <end position="171"/>
    </location>
</feature>
<evidence type="ECO:0000313" key="2">
    <source>
        <dbReference type="EMBL" id="GGM96348.1"/>
    </source>
</evidence>
<dbReference type="Pfam" id="PF06841">
    <property type="entry name" value="Phage_T4_gp19"/>
    <property type="match status" value="1"/>
</dbReference>
<dbReference type="GO" id="GO:0005198">
    <property type="term" value="F:structural molecule activity"/>
    <property type="evidence" value="ECO:0007669"/>
    <property type="project" value="InterPro"/>
</dbReference>
<reference evidence="2" key="1">
    <citation type="journal article" date="2014" name="Int. J. Syst. Evol. Microbiol.">
        <title>Complete genome sequence of Corynebacterium casei LMG S-19264T (=DSM 44701T), isolated from a smear-ripened cheese.</title>
        <authorList>
            <consortium name="US DOE Joint Genome Institute (JGI-PGF)"/>
            <person name="Walter F."/>
            <person name="Albersmeier A."/>
            <person name="Kalinowski J."/>
            <person name="Ruckert C."/>
        </authorList>
    </citation>
    <scope>NUCLEOTIDE SEQUENCE</scope>
    <source>
        <strain evidence="2">CGMCC 4.7110</strain>
    </source>
</reference>